<name>A0ABN2PCH2_9MICC</name>
<gene>
    <name evidence="2" type="ORF">GCM10009688_23930</name>
</gene>
<dbReference type="PANTHER" id="PTHR13847:SF285">
    <property type="entry name" value="FAD DEPENDENT OXIDOREDUCTASE DOMAIN-CONTAINING PROTEIN"/>
    <property type="match status" value="1"/>
</dbReference>
<evidence type="ECO:0000313" key="2">
    <source>
        <dbReference type="EMBL" id="GAA1918103.1"/>
    </source>
</evidence>
<dbReference type="PANTHER" id="PTHR13847">
    <property type="entry name" value="SARCOSINE DEHYDROGENASE-RELATED"/>
    <property type="match status" value="1"/>
</dbReference>
<organism evidence="2 3">
    <name type="scientific">Arthrobacter gandavensis</name>
    <dbReference type="NCBI Taxonomy" id="169960"/>
    <lineage>
        <taxon>Bacteria</taxon>
        <taxon>Bacillati</taxon>
        <taxon>Actinomycetota</taxon>
        <taxon>Actinomycetes</taxon>
        <taxon>Micrococcales</taxon>
        <taxon>Micrococcaceae</taxon>
        <taxon>Arthrobacter</taxon>
    </lineage>
</organism>
<reference evidence="2 3" key="1">
    <citation type="journal article" date="2019" name="Int. J. Syst. Evol. Microbiol.">
        <title>The Global Catalogue of Microorganisms (GCM) 10K type strain sequencing project: providing services to taxonomists for standard genome sequencing and annotation.</title>
        <authorList>
            <consortium name="The Broad Institute Genomics Platform"/>
            <consortium name="The Broad Institute Genome Sequencing Center for Infectious Disease"/>
            <person name="Wu L."/>
            <person name="Ma J."/>
        </authorList>
    </citation>
    <scope>NUCLEOTIDE SEQUENCE [LARGE SCALE GENOMIC DNA]</scope>
    <source>
        <strain evidence="2 3">JCM 13316</strain>
    </source>
</reference>
<dbReference type="InterPro" id="IPR006076">
    <property type="entry name" value="FAD-dep_OxRdtase"/>
</dbReference>
<dbReference type="Gene3D" id="3.50.50.60">
    <property type="entry name" value="FAD/NAD(P)-binding domain"/>
    <property type="match status" value="1"/>
</dbReference>
<dbReference type="Proteomes" id="UP001500784">
    <property type="component" value="Unassembled WGS sequence"/>
</dbReference>
<evidence type="ECO:0000259" key="1">
    <source>
        <dbReference type="Pfam" id="PF01266"/>
    </source>
</evidence>
<dbReference type="Gene3D" id="3.30.9.10">
    <property type="entry name" value="D-Amino Acid Oxidase, subunit A, domain 2"/>
    <property type="match status" value="1"/>
</dbReference>
<keyword evidence="3" id="KW-1185">Reference proteome</keyword>
<dbReference type="EMBL" id="BAAALV010000004">
    <property type="protein sequence ID" value="GAA1918103.1"/>
    <property type="molecule type" value="Genomic_DNA"/>
</dbReference>
<dbReference type="RefSeq" id="WP_152229282.1">
    <property type="nucleotide sequence ID" value="NZ_BAAALV010000004.1"/>
</dbReference>
<dbReference type="Pfam" id="PF01266">
    <property type="entry name" value="DAO"/>
    <property type="match status" value="1"/>
</dbReference>
<evidence type="ECO:0000313" key="3">
    <source>
        <dbReference type="Proteomes" id="UP001500784"/>
    </source>
</evidence>
<sequence>MSISTAPVNGNVSFWYAETGLPDPRPALDGNREADVAVVGAGYTGLWTAYYLKKARPDLSVVVLESRFAGFGASGRNGGWLTNSITGGRSQYVKSHGRAVVGRFQELLNETVDEVIAAAAAEGIDAAVAQGGELNVARNEAQLGRLRAWAQDEAAWPEAGTRLLDAAETAERIQVAGALGSIHHPHCARIHPARLVRGLAAAVERLGVPIYEGTTVTDIQPGRAVTDRGTVSAKYVLRATEGFTANLRGHHREWLPMNSSMIATEPLPESVWQQIGWNSMDTVADMAHAYMYAQRTADGRIALGGRGVPYRFGSRTDTDGATQPETIASLTALLQDMFPAAADARIEHAWAGVLGVPRDWKATVGLDPKTGLGWAGGYVGTGVAATNLAARTLRDLILEPGSELTAMPWVNRKVRRWEPEPLRWIAVKAMYAAYYAADRAERNGRSTTSPIAKAANLVSGR</sequence>
<comment type="caution">
    <text evidence="2">The sequence shown here is derived from an EMBL/GenBank/DDBJ whole genome shotgun (WGS) entry which is preliminary data.</text>
</comment>
<dbReference type="InterPro" id="IPR036188">
    <property type="entry name" value="FAD/NAD-bd_sf"/>
</dbReference>
<protein>
    <submittedName>
        <fullName evidence="2">FAD-dependent oxidoreductase</fullName>
    </submittedName>
</protein>
<dbReference type="SUPFAM" id="SSF51905">
    <property type="entry name" value="FAD/NAD(P)-binding domain"/>
    <property type="match status" value="1"/>
</dbReference>
<proteinExistence type="predicted"/>
<feature type="domain" description="FAD dependent oxidoreductase" evidence="1">
    <location>
        <begin position="35"/>
        <end position="396"/>
    </location>
</feature>
<accession>A0ABN2PCH2</accession>